<dbReference type="CDD" id="cd03440">
    <property type="entry name" value="hot_dog"/>
    <property type="match status" value="1"/>
</dbReference>
<evidence type="ECO:0000256" key="1">
    <source>
        <dbReference type="SAM" id="MobiDB-lite"/>
    </source>
</evidence>
<protein>
    <recommendedName>
        <fullName evidence="4">Thioesterase domain-containing protein</fullName>
    </recommendedName>
</protein>
<evidence type="ECO:0000313" key="2">
    <source>
        <dbReference type="EMBL" id="ODV78746.1"/>
    </source>
</evidence>
<dbReference type="RefSeq" id="XP_020063868.1">
    <property type="nucleotide sequence ID" value="XM_020211767.1"/>
</dbReference>
<dbReference type="InterPro" id="IPR029069">
    <property type="entry name" value="HotDog_dom_sf"/>
</dbReference>
<feature type="region of interest" description="Disordered" evidence="1">
    <location>
        <begin position="1"/>
        <end position="32"/>
    </location>
</feature>
<dbReference type="Gene3D" id="3.10.129.10">
    <property type="entry name" value="Hotdog Thioesterase"/>
    <property type="match status" value="1"/>
</dbReference>
<evidence type="ECO:0008006" key="4">
    <source>
        <dbReference type="Google" id="ProtNLM"/>
    </source>
</evidence>
<reference evidence="3" key="1">
    <citation type="submission" date="2016-05" db="EMBL/GenBank/DDBJ databases">
        <title>Comparative genomics of biotechnologically important yeasts.</title>
        <authorList>
            <consortium name="DOE Joint Genome Institute"/>
            <person name="Riley R."/>
            <person name="Haridas S."/>
            <person name="Wolfe K.H."/>
            <person name="Lopes M.R."/>
            <person name="Hittinger C.T."/>
            <person name="Goker M."/>
            <person name="Salamov A."/>
            <person name="Wisecaver J."/>
            <person name="Long T.M."/>
            <person name="Aerts A.L."/>
            <person name="Barry K."/>
            <person name="Choi C."/>
            <person name="Clum A."/>
            <person name="Coughlan A.Y."/>
            <person name="Deshpande S."/>
            <person name="Douglass A.P."/>
            <person name="Hanson S.J."/>
            <person name="Klenk H.-P."/>
            <person name="Labutti K."/>
            <person name="Lapidus A."/>
            <person name="Lindquist E."/>
            <person name="Lipzen A."/>
            <person name="Meier-Kolthoff J.P."/>
            <person name="Ohm R.A."/>
            <person name="Otillar R.P."/>
            <person name="Pangilinan J."/>
            <person name="Peng Y."/>
            <person name="Rokas A."/>
            <person name="Rosa C.A."/>
            <person name="Scheuner C."/>
            <person name="Sibirny A.A."/>
            <person name="Slot J.C."/>
            <person name="Stielow J.B."/>
            <person name="Sun H."/>
            <person name="Kurtzman C.P."/>
            <person name="Blackwell M."/>
            <person name="Grigoriev I.V."/>
            <person name="Jeffries T.W."/>
        </authorList>
    </citation>
    <scope>NUCLEOTIDE SEQUENCE [LARGE SCALE GENOMIC DNA]</scope>
    <source>
        <strain evidence="3">NRRL Y-17324</strain>
    </source>
</reference>
<keyword evidence="3" id="KW-1185">Reference proteome</keyword>
<dbReference type="InterPro" id="IPR052061">
    <property type="entry name" value="PTE-AB_protein"/>
</dbReference>
<dbReference type="STRING" id="984487.A0A1E4SGX8"/>
<dbReference type="OrthoDB" id="506431at2759"/>
<dbReference type="Proteomes" id="UP000094285">
    <property type="component" value="Unassembled WGS sequence"/>
</dbReference>
<dbReference type="GeneID" id="30985903"/>
<sequence length="295" mass="33819">MHPAPSSRHLEAGPCNRVVRPPSYGTRSEHDSPFDHFAPRPKRWISWKSTLIFAAVGAALAYNETVFNWYQSYVSIDNQDPQTLQLLPMQLEYKLKNLPLYQELTHPRNAERWYKLLSWENLDRNVLEGQGPAQVKHQQEYTAPSLTTHTLAQPGGILIKPVIFHNIETDEGVTIVHLGYKLCGYPFLVHGGMLATLLNETYKRNASLSRELSHLKDDFMVENLTIEYKRPTLANQFLVVRTNKVETADKVVYMESEIQDKKGRTLVKSSARLRDTGRASGQMRDGATPKKWWVF</sequence>
<organism evidence="2 3">
    <name type="scientific">Suhomyces tanzawaensis NRRL Y-17324</name>
    <dbReference type="NCBI Taxonomy" id="984487"/>
    <lineage>
        <taxon>Eukaryota</taxon>
        <taxon>Fungi</taxon>
        <taxon>Dikarya</taxon>
        <taxon>Ascomycota</taxon>
        <taxon>Saccharomycotina</taxon>
        <taxon>Pichiomycetes</taxon>
        <taxon>Debaryomycetaceae</taxon>
        <taxon>Suhomyces</taxon>
    </lineage>
</organism>
<dbReference type="SUPFAM" id="SSF54637">
    <property type="entry name" value="Thioesterase/thiol ester dehydrase-isomerase"/>
    <property type="match status" value="1"/>
</dbReference>
<proteinExistence type="predicted"/>
<dbReference type="PANTHER" id="PTHR47260:SF1">
    <property type="entry name" value="UPF0644 PROTEIN PB2B4.06"/>
    <property type="match status" value="1"/>
</dbReference>
<accession>A0A1E4SGX8</accession>
<name>A0A1E4SGX8_9ASCO</name>
<dbReference type="EMBL" id="KV453913">
    <property type="protein sequence ID" value="ODV78746.1"/>
    <property type="molecule type" value="Genomic_DNA"/>
</dbReference>
<dbReference type="AlphaFoldDB" id="A0A1E4SGX8"/>
<evidence type="ECO:0000313" key="3">
    <source>
        <dbReference type="Proteomes" id="UP000094285"/>
    </source>
</evidence>
<gene>
    <name evidence="2" type="ORF">CANTADRAFT_91038</name>
</gene>
<dbReference type="PANTHER" id="PTHR47260">
    <property type="entry name" value="UPF0644 PROTEIN PB2B4.06"/>
    <property type="match status" value="1"/>
</dbReference>